<keyword evidence="1" id="KW-1133">Transmembrane helix</keyword>
<dbReference type="Pfam" id="PF01553">
    <property type="entry name" value="Acyltransferase"/>
    <property type="match status" value="1"/>
</dbReference>
<gene>
    <name evidence="3" type="ORF">HHI36_001912</name>
</gene>
<keyword evidence="4" id="KW-1185">Reference proteome</keyword>
<dbReference type="CDD" id="cd07987">
    <property type="entry name" value="LPLAT_MGAT-like"/>
    <property type="match status" value="1"/>
</dbReference>
<dbReference type="InterPro" id="IPR002123">
    <property type="entry name" value="Plipid/glycerol_acylTrfase"/>
</dbReference>
<dbReference type="Proteomes" id="UP001516400">
    <property type="component" value="Unassembled WGS sequence"/>
</dbReference>
<dbReference type="PANTHER" id="PTHR22753">
    <property type="entry name" value="TRANSMEMBRANE PROTEIN 68"/>
    <property type="match status" value="1"/>
</dbReference>
<dbReference type="PANTHER" id="PTHR22753:SF14">
    <property type="entry name" value="MONOACYLGLYCEROL_DIACYLGLYCEROL O-ACYLTRANSFERASE"/>
    <property type="match status" value="1"/>
</dbReference>
<reference evidence="3 4" key="1">
    <citation type="journal article" date="2021" name="BMC Biol.">
        <title>Horizontally acquired antibacterial genes associated with adaptive radiation of ladybird beetles.</title>
        <authorList>
            <person name="Li H.S."/>
            <person name="Tang X.F."/>
            <person name="Huang Y.H."/>
            <person name="Xu Z.Y."/>
            <person name="Chen M.L."/>
            <person name="Du X.Y."/>
            <person name="Qiu B.Y."/>
            <person name="Chen P.T."/>
            <person name="Zhang W."/>
            <person name="Slipinski A."/>
            <person name="Escalona H.E."/>
            <person name="Waterhouse R.M."/>
            <person name="Zwick A."/>
            <person name="Pang H."/>
        </authorList>
    </citation>
    <scope>NUCLEOTIDE SEQUENCE [LARGE SCALE GENOMIC DNA]</scope>
    <source>
        <strain evidence="3">SYSU2018</strain>
    </source>
</reference>
<evidence type="ECO:0000259" key="2">
    <source>
        <dbReference type="Pfam" id="PF01553"/>
    </source>
</evidence>
<keyword evidence="1" id="KW-0812">Transmembrane</keyword>
<sequence>MFSLEDFKQFLQGNIVNYIDIDLTLWLTWFLSPLIITFLLPLVIVILFYLTAFILYIYKLHWRNIKDTLTAGDRWEAARKFVGAVWDAHGWIWHAYEINGMEKIPENGPAIIIYYHGAIPIDIYYFLAKVYLHKNRLVHTVADNFLFKFSGFSIIADCMKVIPGTVQSCVALLKEENLLAISPGGVYEAQFSRNYSLMWKRRFGFAKVAIEAKVPIIPMYTENLREAFRTVNIGRRLFLRLYARFKLPFAPVYGGFPVKLITHLGEPIPYDPNLTPEDLQNKVAESLDELVKKHQRIPGSILRGLMDRIPYFRKQYNSNHVHND</sequence>
<dbReference type="AlphaFoldDB" id="A0ABD2P9M7"/>
<accession>A0ABD2P9M7</accession>
<feature type="domain" description="Phospholipid/glycerol acyltransferase" evidence="2">
    <location>
        <begin position="97"/>
        <end position="220"/>
    </location>
</feature>
<dbReference type="SUPFAM" id="SSF69593">
    <property type="entry name" value="Glycerol-3-phosphate (1)-acyltransferase"/>
    <property type="match status" value="1"/>
</dbReference>
<evidence type="ECO:0000313" key="4">
    <source>
        <dbReference type="Proteomes" id="UP001516400"/>
    </source>
</evidence>
<evidence type="ECO:0000256" key="1">
    <source>
        <dbReference type="SAM" id="Phobius"/>
    </source>
</evidence>
<name>A0ABD2P9M7_9CUCU</name>
<dbReference type="EMBL" id="JABFTP020000185">
    <property type="protein sequence ID" value="KAL3287441.1"/>
    <property type="molecule type" value="Genomic_DNA"/>
</dbReference>
<keyword evidence="1" id="KW-0472">Membrane</keyword>
<organism evidence="3 4">
    <name type="scientific">Cryptolaemus montrouzieri</name>
    <dbReference type="NCBI Taxonomy" id="559131"/>
    <lineage>
        <taxon>Eukaryota</taxon>
        <taxon>Metazoa</taxon>
        <taxon>Ecdysozoa</taxon>
        <taxon>Arthropoda</taxon>
        <taxon>Hexapoda</taxon>
        <taxon>Insecta</taxon>
        <taxon>Pterygota</taxon>
        <taxon>Neoptera</taxon>
        <taxon>Endopterygota</taxon>
        <taxon>Coleoptera</taxon>
        <taxon>Polyphaga</taxon>
        <taxon>Cucujiformia</taxon>
        <taxon>Coccinelloidea</taxon>
        <taxon>Coccinellidae</taxon>
        <taxon>Scymninae</taxon>
        <taxon>Scymnini</taxon>
        <taxon>Cryptolaemus</taxon>
    </lineage>
</organism>
<comment type="caution">
    <text evidence="3">The sequence shown here is derived from an EMBL/GenBank/DDBJ whole genome shotgun (WGS) entry which is preliminary data.</text>
</comment>
<protein>
    <recommendedName>
        <fullName evidence="2">Phospholipid/glycerol acyltransferase domain-containing protein</fullName>
    </recommendedName>
</protein>
<evidence type="ECO:0000313" key="3">
    <source>
        <dbReference type="EMBL" id="KAL3287441.1"/>
    </source>
</evidence>
<proteinExistence type="predicted"/>
<feature type="transmembrane region" description="Helical" evidence="1">
    <location>
        <begin position="34"/>
        <end position="58"/>
    </location>
</feature>